<evidence type="ECO:0000256" key="2">
    <source>
        <dbReference type="ARBA" id="ARBA00010022"/>
    </source>
</evidence>
<dbReference type="Proteomes" id="UP000285301">
    <property type="component" value="Unassembled WGS sequence"/>
</dbReference>
<evidence type="ECO:0000313" key="6">
    <source>
        <dbReference type="Proteomes" id="UP000285301"/>
    </source>
</evidence>
<evidence type="ECO:0000313" key="5">
    <source>
        <dbReference type="EMBL" id="RWS04442.1"/>
    </source>
</evidence>
<dbReference type="EMBL" id="NCKU01005545">
    <property type="protein sequence ID" value="RWS04442.1"/>
    <property type="molecule type" value="Genomic_DNA"/>
</dbReference>
<name>A0A3S3P351_9ACAR</name>
<accession>A0A3S3P351</accession>
<gene>
    <name evidence="4" type="ORF">B4U79_07658</name>
    <name evidence="5" type="ORF">B4U79_10376</name>
</gene>
<dbReference type="GO" id="GO:0005179">
    <property type="term" value="F:hormone activity"/>
    <property type="evidence" value="ECO:0007669"/>
    <property type="project" value="InterPro"/>
</dbReference>
<dbReference type="GO" id="GO:0005576">
    <property type="term" value="C:extracellular region"/>
    <property type="evidence" value="ECO:0007669"/>
    <property type="project" value="UniProtKB-SubCell"/>
</dbReference>
<feature type="non-terminal residue" evidence="4">
    <location>
        <position position="60"/>
    </location>
</feature>
<keyword evidence="6" id="KW-1185">Reference proteome</keyword>
<comment type="caution">
    <text evidence="4">The sequence shown here is derived from an EMBL/GenBank/DDBJ whole genome shotgun (WGS) entry which is preliminary data.</text>
</comment>
<proteinExistence type="inferred from homology"/>
<sequence>MYSNRMKLCGFALIVAFTMLIVYTKPTSGRPNVDEMVDMAEALRYLEKLDKYYSQIARPR</sequence>
<reference evidence="4" key="2">
    <citation type="submission" date="2018-11" db="EMBL/GenBank/DDBJ databases">
        <title>Trombidioid mite genomics.</title>
        <authorList>
            <person name="Dong X."/>
        </authorList>
    </citation>
    <scope>NUCLEOTIDE SEQUENCE</scope>
    <source>
        <strain evidence="4">UoL-WK</strain>
    </source>
</reference>
<evidence type="ECO:0000256" key="3">
    <source>
        <dbReference type="ARBA" id="ARBA00022525"/>
    </source>
</evidence>
<keyword evidence="3" id="KW-0964">Secreted</keyword>
<dbReference type="AlphaFoldDB" id="A0A3S3P351"/>
<protein>
    <recommendedName>
        <fullName evidence="7">Neuropeptide F</fullName>
    </recommendedName>
</protein>
<reference evidence="4 6" key="1">
    <citation type="journal article" date="2018" name="Gigascience">
        <title>Genomes of trombidid mites reveal novel predicted allergens and laterally-transferred genes associated with secondary metabolism.</title>
        <authorList>
            <person name="Dong X."/>
            <person name="Chaisiri K."/>
            <person name="Xia D."/>
            <person name="Armstrong S.D."/>
            <person name="Fang Y."/>
            <person name="Donnelly M.J."/>
            <person name="Kadowaki T."/>
            <person name="McGarry J.W."/>
            <person name="Darby A.C."/>
            <person name="Makepeace B.L."/>
        </authorList>
    </citation>
    <scope>NUCLEOTIDE SEQUENCE [LARGE SCALE GENOMIC DNA]</scope>
    <source>
        <strain evidence="4">UoL-WK</strain>
    </source>
</reference>
<evidence type="ECO:0008006" key="7">
    <source>
        <dbReference type="Google" id="ProtNLM"/>
    </source>
</evidence>
<evidence type="ECO:0000313" key="4">
    <source>
        <dbReference type="EMBL" id="RWS04125.1"/>
    </source>
</evidence>
<comment type="subcellular location">
    <subcellularLocation>
        <location evidence="1">Secreted</location>
    </subcellularLocation>
</comment>
<dbReference type="Pfam" id="PF00159">
    <property type="entry name" value="Hormone_3"/>
    <property type="match status" value="1"/>
</dbReference>
<comment type="similarity">
    <text evidence="2">Belongs to the NPY family.</text>
</comment>
<dbReference type="EMBL" id="NCKU01005824">
    <property type="protein sequence ID" value="RWS04125.1"/>
    <property type="molecule type" value="Genomic_DNA"/>
</dbReference>
<organism evidence="4 6">
    <name type="scientific">Dinothrombium tinctorium</name>
    <dbReference type="NCBI Taxonomy" id="1965070"/>
    <lineage>
        <taxon>Eukaryota</taxon>
        <taxon>Metazoa</taxon>
        <taxon>Ecdysozoa</taxon>
        <taxon>Arthropoda</taxon>
        <taxon>Chelicerata</taxon>
        <taxon>Arachnida</taxon>
        <taxon>Acari</taxon>
        <taxon>Acariformes</taxon>
        <taxon>Trombidiformes</taxon>
        <taxon>Prostigmata</taxon>
        <taxon>Anystina</taxon>
        <taxon>Parasitengona</taxon>
        <taxon>Trombidioidea</taxon>
        <taxon>Trombidiidae</taxon>
        <taxon>Dinothrombium</taxon>
    </lineage>
</organism>
<dbReference type="InterPro" id="IPR001955">
    <property type="entry name" value="Pancreatic_hormone-like"/>
</dbReference>
<dbReference type="OrthoDB" id="8181631at2759"/>
<evidence type="ECO:0000256" key="1">
    <source>
        <dbReference type="ARBA" id="ARBA00004613"/>
    </source>
</evidence>